<proteinExistence type="predicted"/>
<dbReference type="PANTHER" id="PTHR37515:SF2">
    <property type="entry name" value="YALI0C09240P"/>
    <property type="match status" value="1"/>
</dbReference>
<evidence type="ECO:0000313" key="1">
    <source>
        <dbReference type="EMBL" id="KKN11165.1"/>
    </source>
</evidence>
<comment type="caution">
    <text evidence="1">The sequence shown here is derived from an EMBL/GenBank/DDBJ whole genome shotgun (WGS) entry which is preliminary data.</text>
</comment>
<gene>
    <name evidence="1" type="ORF">LCGC14_1029320</name>
</gene>
<feature type="non-terminal residue" evidence="1">
    <location>
        <position position="1"/>
    </location>
</feature>
<accession>A0A0F9MV38</accession>
<dbReference type="AlphaFoldDB" id="A0A0F9MV38"/>
<reference evidence="1" key="1">
    <citation type="journal article" date="2015" name="Nature">
        <title>Complex archaea that bridge the gap between prokaryotes and eukaryotes.</title>
        <authorList>
            <person name="Spang A."/>
            <person name="Saw J.H."/>
            <person name="Jorgensen S.L."/>
            <person name="Zaremba-Niedzwiedzka K."/>
            <person name="Martijn J."/>
            <person name="Lind A.E."/>
            <person name="van Eijk R."/>
            <person name="Schleper C."/>
            <person name="Guy L."/>
            <person name="Ettema T.J."/>
        </authorList>
    </citation>
    <scope>NUCLEOTIDE SEQUENCE</scope>
</reference>
<sequence length="172" mass="19872">LLDALKNMNGYKKHRKIGEPAELLNFSDVKKDMRESSIKQIDFEIGFGCPSVVSYEDEKRRHELQNSEDLVIEDEKIKICFQYPLTNETLIEFESSGGFTRMDIFRCIYEGYKKIYDEEEADAGDPGSAPNLLNRGESKGRYGIWGHYINELYIEQVSYNNNTKIISMFIGS</sequence>
<protein>
    <submittedName>
        <fullName evidence="1">Uncharacterized protein</fullName>
    </submittedName>
</protein>
<organism evidence="1">
    <name type="scientific">marine sediment metagenome</name>
    <dbReference type="NCBI Taxonomy" id="412755"/>
    <lineage>
        <taxon>unclassified sequences</taxon>
        <taxon>metagenomes</taxon>
        <taxon>ecological metagenomes</taxon>
    </lineage>
</organism>
<name>A0A0F9MV38_9ZZZZ</name>
<dbReference type="PANTHER" id="PTHR37515">
    <property type="entry name" value="YALI0C09240P"/>
    <property type="match status" value="1"/>
</dbReference>
<dbReference type="EMBL" id="LAZR01004166">
    <property type="protein sequence ID" value="KKN11165.1"/>
    <property type="molecule type" value="Genomic_DNA"/>
</dbReference>